<keyword evidence="1" id="KW-1185">Reference proteome</keyword>
<protein>
    <submittedName>
        <fullName evidence="2">Uncharacterized protein</fullName>
    </submittedName>
</protein>
<dbReference type="AlphaFoldDB" id="A0A914RGP5"/>
<evidence type="ECO:0000313" key="2">
    <source>
        <dbReference type="WBParaSite" id="PEQ_0000089701-mRNA-1"/>
    </source>
</evidence>
<name>A0A914RGP5_PAREQ</name>
<reference evidence="2" key="1">
    <citation type="submission" date="2022-11" db="UniProtKB">
        <authorList>
            <consortium name="WormBaseParasite"/>
        </authorList>
    </citation>
    <scope>IDENTIFICATION</scope>
</reference>
<evidence type="ECO:0000313" key="1">
    <source>
        <dbReference type="Proteomes" id="UP000887564"/>
    </source>
</evidence>
<proteinExistence type="predicted"/>
<accession>A0A914RGP5</accession>
<dbReference type="Proteomes" id="UP000887564">
    <property type="component" value="Unplaced"/>
</dbReference>
<sequence>MYVFAGCLTEQVHAEDLKLIKYGSYLKTFRGLQLRKFFILFRGCR</sequence>
<dbReference type="WBParaSite" id="PEQ_0000089701-mRNA-1">
    <property type="protein sequence ID" value="PEQ_0000089701-mRNA-1"/>
    <property type="gene ID" value="PEQ_0000089701"/>
</dbReference>
<organism evidence="1 2">
    <name type="scientific">Parascaris equorum</name>
    <name type="common">Equine roundworm</name>
    <dbReference type="NCBI Taxonomy" id="6256"/>
    <lineage>
        <taxon>Eukaryota</taxon>
        <taxon>Metazoa</taxon>
        <taxon>Ecdysozoa</taxon>
        <taxon>Nematoda</taxon>
        <taxon>Chromadorea</taxon>
        <taxon>Rhabditida</taxon>
        <taxon>Spirurina</taxon>
        <taxon>Ascaridomorpha</taxon>
        <taxon>Ascaridoidea</taxon>
        <taxon>Ascarididae</taxon>
        <taxon>Parascaris</taxon>
    </lineage>
</organism>